<comment type="caution">
    <text evidence="10">The sequence shown here is derived from an EMBL/GenBank/DDBJ whole genome shotgun (WGS) entry which is preliminary data.</text>
</comment>
<dbReference type="InterPro" id="IPR015500">
    <property type="entry name" value="Peptidase_S8_subtilisin-rel"/>
</dbReference>
<feature type="domain" description="SLH" evidence="9">
    <location>
        <begin position="725"/>
        <end position="785"/>
    </location>
</feature>
<dbReference type="EMBL" id="SWLG01000019">
    <property type="protein sequence ID" value="TLS35600.1"/>
    <property type="molecule type" value="Genomic_DNA"/>
</dbReference>
<dbReference type="Pfam" id="PF00395">
    <property type="entry name" value="SLH"/>
    <property type="match status" value="3"/>
</dbReference>
<dbReference type="RefSeq" id="WP_138128702.1">
    <property type="nucleotide sequence ID" value="NZ_SWLG01000019.1"/>
</dbReference>
<dbReference type="InterPro" id="IPR034084">
    <property type="entry name" value="Thermitase-like_dom"/>
</dbReference>
<comment type="subcellular location">
    <subcellularLocation>
        <location evidence="1">Secreted</location>
    </subcellularLocation>
</comment>
<dbReference type="SUPFAM" id="SSF89260">
    <property type="entry name" value="Collagen-binding domain"/>
    <property type="match status" value="1"/>
</dbReference>
<feature type="domain" description="SLH" evidence="9">
    <location>
        <begin position="844"/>
        <end position="902"/>
    </location>
</feature>
<dbReference type="InterPro" id="IPR023828">
    <property type="entry name" value="Peptidase_S8_Ser-AS"/>
</dbReference>
<dbReference type="InterPro" id="IPR001119">
    <property type="entry name" value="SLH_dom"/>
</dbReference>
<dbReference type="PROSITE" id="PS00138">
    <property type="entry name" value="SUBTILASE_SER"/>
    <property type="match status" value="1"/>
</dbReference>
<dbReference type="PROSITE" id="PS51272">
    <property type="entry name" value="SLH"/>
    <property type="match status" value="3"/>
</dbReference>
<evidence type="ECO:0000313" key="10">
    <source>
        <dbReference type="EMBL" id="TLS35600.1"/>
    </source>
</evidence>
<keyword evidence="4 7" id="KW-0645">Protease</keyword>
<gene>
    <name evidence="10" type="ORF">FCL54_19790</name>
</gene>
<dbReference type="OrthoDB" id="9798386at2"/>
<feature type="active site" description="Charge relay system" evidence="7">
    <location>
        <position position="417"/>
    </location>
</feature>
<dbReference type="Proteomes" id="UP000308230">
    <property type="component" value="Unassembled WGS sequence"/>
</dbReference>
<evidence type="ECO:0000259" key="9">
    <source>
        <dbReference type="PROSITE" id="PS51272"/>
    </source>
</evidence>
<dbReference type="GO" id="GO:0004252">
    <property type="term" value="F:serine-type endopeptidase activity"/>
    <property type="evidence" value="ECO:0007669"/>
    <property type="project" value="UniProtKB-UniRule"/>
</dbReference>
<dbReference type="GO" id="GO:0006508">
    <property type="term" value="P:proteolysis"/>
    <property type="evidence" value="ECO:0007669"/>
    <property type="project" value="UniProtKB-KW"/>
</dbReference>
<name>A0A5R9EZQ2_9BACL</name>
<dbReference type="InterPro" id="IPR000209">
    <property type="entry name" value="Peptidase_S8/S53_dom"/>
</dbReference>
<evidence type="ECO:0000256" key="2">
    <source>
        <dbReference type="ARBA" id="ARBA00011073"/>
    </source>
</evidence>
<dbReference type="Gene3D" id="3.40.50.200">
    <property type="entry name" value="Peptidase S8/S53 domain"/>
    <property type="match status" value="1"/>
</dbReference>
<dbReference type="AlphaFoldDB" id="A0A5R9EZQ2"/>
<dbReference type="Gene3D" id="2.60.120.380">
    <property type="match status" value="2"/>
</dbReference>
<evidence type="ECO:0000256" key="7">
    <source>
        <dbReference type="PROSITE-ProRule" id="PRU01240"/>
    </source>
</evidence>
<evidence type="ECO:0000256" key="5">
    <source>
        <dbReference type="ARBA" id="ARBA00022801"/>
    </source>
</evidence>
<keyword evidence="5 7" id="KW-0378">Hydrolase</keyword>
<evidence type="ECO:0000256" key="4">
    <source>
        <dbReference type="ARBA" id="ARBA00022670"/>
    </source>
</evidence>
<dbReference type="PANTHER" id="PTHR43806">
    <property type="entry name" value="PEPTIDASE S8"/>
    <property type="match status" value="1"/>
</dbReference>
<dbReference type="InterPro" id="IPR036852">
    <property type="entry name" value="Peptidase_S8/S53_dom_sf"/>
</dbReference>
<dbReference type="InterPro" id="IPR050131">
    <property type="entry name" value="Peptidase_S8_subtilisin-like"/>
</dbReference>
<feature type="signal peptide" evidence="8">
    <location>
        <begin position="1"/>
        <end position="26"/>
    </location>
</feature>
<feature type="active site" description="Charge relay system" evidence="7">
    <location>
        <position position="264"/>
    </location>
</feature>
<keyword evidence="6 7" id="KW-0720">Serine protease</keyword>
<feature type="active site" description="Charge relay system" evidence="7">
    <location>
        <position position="231"/>
    </location>
</feature>
<dbReference type="PROSITE" id="PS51892">
    <property type="entry name" value="SUBTILASE"/>
    <property type="match status" value="1"/>
</dbReference>
<comment type="similarity">
    <text evidence="2 7">Belongs to the peptidase S8 family.</text>
</comment>
<dbReference type="PRINTS" id="PR00723">
    <property type="entry name" value="SUBTILISIN"/>
</dbReference>
<dbReference type="GO" id="GO:0005576">
    <property type="term" value="C:extracellular region"/>
    <property type="evidence" value="ECO:0007669"/>
    <property type="project" value="UniProtKB-SubCell"/>
</dbReference>
<dbReference type="CDD" id="cd07484">
    <property type="entry name" value="Peptidases_S8_Thermitase_like"/>
    <property type="match status" value="1"/>
</dbReference>
<organism evidence="10 11">
    <name type="scientific">Exobacillus caeni</name>
    <dbReference type="NCBI Taxonomy" id="2574798"/>
    <lineage>
        <taxon>Bacteria</taxon>
        <taxon>Bacillati</taxon>
        <taxon>Bacillota</taxon>
        <taxon>Bacilli</taxon>
        <taxon>Bacillales</taxon>
        <taxon>Guptibacillaceae</taxon>
        <taxon>Exobacillus</taxon>
    </lineage>
</organism>
<keyword evidence="11" id="KW-1185">Reference proteome</keyword>
<reference evidence="10 11" key="1">
    <citation type="submission" date="2019-04" db="EMBL/GenBank/DDBJ databases">
        <title>Bacillus caeni sp. nov., a bacterium isolated from mangrove sediment.</title>
        <authorList>
            <person name="Huang H."/>
            <person name="Mo K."/>
            <person name="Hu Y."/>
        </authorList>
    </citation>
    <scope>NUCLEOTIDE SEQUENCE [LARGE SCALE GENOMIC DNA]</scope>
    <source>
        <strain evidence="10 11">HB172195</strain>
    </source>
</reference>
<feature type="domain" description="SLH" evidence="9">
    <location>
        <begin position="786"/>
        <end position="843"/>
    </location>
</feature>
<accession>A0A5R9EZQ2</accession>
<evidence type="ECO:0000313" key="11">
    <source>
        <dbReference type="Proteomes" id="UP000308230"/>
    </source>
</evidence>
<keyword evidence="8" id="KW-0732">Signal</keyword>
<dbReference type="PROSITE" id="PS00137">
    <property type="entry name" value="SUBTILASE_HIS"/>
    <property type="match status" value="1"/>
</dbReference>
<dbReference type="PANTHER" id="PTHR43806:SF11">
    <property type="entry name" value="CEREVISIN-RELATED"/>
    <property type="match status" value="1"/>
</dbReference>
<dbReference type="Pfam" id="PF00082">
    <property type="entry name" value="Peptidase_S8"/>
    <property type="match status" value="1"/>
</dbReference>
<dbReference type="Pfam" id="PF04151">
    <property type="entry name" value="PPC"/>
    <property type="match status" value="1"/>
</dbReference>
<dbReference type="InterPro" id="IPR022398">
    <property type="entry name" value="Peptidase_S8_His-AS"/>
</dbReference>
<dbReference type="InterPro" id="IPR007280">
    <property type="entry name" value="Peptidase_C_arc/bac"/>
</dbReference>
<evidence type="ECO:0000256" key="1">
    <source>
        <dbReference type="ARBA" id="ARBA00004613"/>
    </source>
</evidence>
<evidence type="ECO:0000256" key="3">
    <source>
        <dbReference type="ARBA" id="ARBA00022525"/>
    </source>
</evidence>
<protein>
    <recommendedName>
        <fullName evidence="9">SLH domain-containing protein</fullName>
    </recommendedName>
</protein>
<dbReference type="SUPFAM" id="SSF52743">
    <property type="entry name" value="Subtilisin-like"/>
    <property type="match status" value="1"/>
</dbReference>
<evidence type="ECO:0000256" key="6">
    <source>
        <dbReference type="ARBA" id="ARBA00022825"/>
    </source>
</evidence>
<proteinExistence type="inferred from homology"/>
<feature type="chain" id="PRO_5024301970" description="SLH domain-containing protein" evidence="8">
    <location>
        <begin position="27"/>
        <end position="902"/>
    </location>
</feature>
<sequence length="902" mass="100681">MKAILLRILLASVLVVPVFNPSVTMAESSVANKTVDQKMVKQAFDQLKDTNKDSLSVGKMNVDKEKLQESAKKVKENQRIRTEKVKNLIENTTDFKGFREKYKKKEKEKAFNISNIDQKDVDNRQILIRLKDGHEIDVKSLGLESIQTSAIMNEKGYRIVKVPVSKDYDNILTQLRNHQSIIEANPDYINKTDYVPTDPYYSSQWHLKKINMPQAWDITKGSSEVVVAVLDSGVNASVPDLQGRVLPGYDFVNNDADAADDNGHGTHVAGIIAANTNNIGVTGIDFKAKILPVKVADADGRISLSDSISGIYYAIDQGADIINMSFGGYYYDPGREDALWEAYNKGIVTVAAAGNEGVSDWSYPAATPPVINVSSTDENDFVSWFSNYGDWIDISAPGENILSTNMTGSYSGGDGTSFSTPIVTAIASLIKGYHPDWNPAQIEWAIENNADMVNGTYEWSNKYGFGRVNAYKTLNNNLPTIQNDAGDYVSTATQISKDQKLSHKMDLPGDFDVFKFVISESAETTITLSNVPGNIDLVGILHSDNLVNNLVIDDNIKGQSETLTFYAEPGTYYFAVYDYFNHWSSKGYNIDYTTNSVDSPVVYTEQEPNDSMGLADPIPYDGIGTGYFQTYEDYDFFRTSLPYNGDIIITTAVSNNAYYNDPIAMLFDESGNYIDVANINVDSDSELKYNVEIFENVNQGTYYVVLANYESYSDSVNPYLFNINYNGPINRFSDVTQYKEEINYLAERGIIKGYDDGTFKPLEPVKRLQAVQMILREMGVNVTNAPNPNFSDMQPGDYGYDEVAKAVELGIIKGKDGKFNPWGELTRAQMAKILVKAYELQGTYSKDFNDVPKTFWAYSYISALAANGITTGYSDNTFRPNNNISRQHFSVFMARYLNPNFR</sequence>
<keyword evidence="3" id="KW-0964">Secreted</keyword>
<evidence type="ECO:0000256" key="8">
    <source>
        <dbReference type="SAM" id="SignalP"/>
    </source>
</evidence>